<keyword evidence="13 14" id="KW-0511">Multifunctional enzyme</keyword>
<dbReference type="GO" id="GO:0046872">
    <property type="term" value="F:metal ion binding"/>
    <property type="evidence" value="ECO:0007669"/>
    <property type="project" value="UniProtKB-KW"/>
</dbReference>
<evidence type="ECO:0000256" key="6">
    <source>
        <dbReference type="ARBA" id="ARBA00008480"/>
    </source>
</evidence>
<evidence type="ECO:0000256" key="3">
    <source>
        <dbReference type="ARBA" id="ARBA00001968"/>
    </source>
</evidence>
<organism evidence="16 17">
    <name type="scientific">Candidatus Reconcilbacillus cellulovorans</name>
    <dbReference type="NCBI Taxonomy" id="1906605"/>
    <lineage>
        <taxon>Bacteria</taxon>
        <taxon>Bacillati</taxon>
        <taxon>Bacillota</taxon>
        <taxon>Bacilli</taxon>
        <taxon>Bacillales</taxon>
        <taxon>Paenibacillaceae</taxon>
        <taxon>Candidatus Reconcilbacillus</taxon>
    </lineage>
</organism>
<keyword evidence="9 14" id="KW-0548">Nucleotidyltransferase</keyword>
<dbReference type="SUPFAM" id="SSF69765">
    <property type="entry name" value="IpsF-like"/>
    <property type="match status" value="1"/>
</dbReference>
<feature type="binding site" evidence="14">
    <location>
        <begin position="251"/>
        <end position="253"/>
    </location>
    <ligand>
        <name>4-CDP-2-C-methyl-D-erythritol 2-phosphate</name>
        <dbReference type="ChEBI" id="CHEBI:57919"/>
    </ligand>
</feature>
<evidence type="ECO:0000256" key="12">
    <source>
        <dbReference type="ARBA" id="ARBA00023239"/>
    </source>
</evidence>
<name>A0A2A6E2Z3_9BACL</name>
<dbReference type="Gene3D" id="3.30.1330.50">
    <property type="entry name" value="2-C-methyl-D-erythritol 2,4-cyclodiphosphate synthase"/>
    <property type="match status" value="1"/>
</dbReference>
<evidence type="ECO:0000259" key="15">
    <source>
        <dbReference type="Pfam" id="PF02542"/>
    </source>
</evidence>
<comment type="cofactor">
    <cofactor evidence="3 14">
        <name>a divalent metal cation</name>
        <dbReference type="ChEBI" id="CHEBI:60240"/>
    </cofactor>
</comment>
<feature type="site" description="Positions MEP for the nucleophilic attack" evidence="14">
    <location>
        <position position="219"/>
    </location>
</feature>
<dbReference type="InterPro" id="IPR029044">
    <property type="entry name" value="Nucleotide-diphossugar_trans"/>
</dbReference>
<dbReference type="Gene3D" id="3.90.550.10">
    <property type="entry name" value="Spore Coat Polysaccharide Biosynthesis Protein SpsA, Chain A"/>
    <property type="match status" value="1"/>
</dbReference>
<evidence type="ECO:0000256" key="11">
    <source>
        <dbReference type="ARBA" id="ARBA00023229"/>
    </source>
</evidence>
<feature type="domain" description="2-C-methyl-D-erythritol 2,4-cyclodiphosphate synthase" evidence="15">
    <location>
        <begin position="244"/>
        <end position="397"/>
    </location>
</feature>
<comment type="pathway">
    <text evidence="5 14">Isoprenoid biosynthesis; isopentenyl diphosphate biosynthesis via DXP pathway; isopentenyl diphosphate from 1-deoxy-D-xylulose 5-phosphate: step 2/6.</text>
</comment>
<dbReference type="NCBIfam" id="TIGR00151">
    <property type="entry name" value="ispF"/>
    <property type="match status" value="1"/>
</dbReference>
<dbReference type="GO" id="GO:0050518">
    <property type="term" value="F:2-C-methyl-D-erythritol 4-phosphate cytidylyltransferase activity"/>
    <property type="evidence" value="ECO:0007669"/>
    <property type="project" value="UniProtKB-UniRule"/>
</dbReference>
<feature type="region of interest" description="2-C-methyl-D-erythritol 4-phosphate cytidylyltransferase" evidence="14">
    <location>
        <begin position="1"/>
        <end position="244"/>
    </location>
</feature>
<dbReference type="Pfam" id="PF01128">
    <property type="entry name" value="IspD"/>
    <property type="match status" value="1"/>
</dbReference>
<comment type="similarity">
    <text evidence="7">Belongs to the IspD/TarI cytidylyltransferase family. IspD subfamily.</text>
</comment>
<feature type="site" description="Transition state stabilizer" evidence="14">
    <location>
        <position position="20"/>
    </location>
</feature>
<dbReference type="PROSITE" id="PS01350">
    <property type="entry name" value="ISPF"/>
    <property type="match status" value="1"/>
</dbReference>
<dbReference type="InterPro" id="IPR001228">
    <property type="entry name" value="IspD"/>
</dbReference>
<dbReference type="UniPathway" id="UPA00056">
    <property type="reaction ID" value="UER00093"/>
</dbReference>
<dbReference type="CDD" id="cd00554">
    <property type="entry name" value="MECDP_synthase"/>
    <property type="match status" value="1"/>
</dbReference>
<comment type="caution">
    <text evidence="14">Lacks conserved residue(s) required for the propagation of feature annotation.</text>
</comment>
<feature type="binding site" evidence="14">
    <location>
        <position position="382"/>
    </location>
    <ligand>
        <name>4-CDP-2-C-methyl-D-erythritol 2-phosphate</name>
        <dbReference type="ChEBI" id="CHEBI:57919"/>
    </ligand>
</feature>
<feature type="binding site" evidence="14">
    <location>
        <begin position="375"/>
        <end position="378"/>
    </location>
    <ligand>
        <name>4-CDP-2-C-methyl-D-erythritol 2-phosphate</name>
        <dbReference type="ChEBI" id="CHEBI:57919"/>
    </ligand>
</feature>
<dbReference type="PANTHER" id="PTHR43181:SF1">
    <property type="entry name" value="2-C-METHYL-D-ERYTHRITOL 2,4-CYCLODIPHOSPHATE SYNTHASE, CHLOROPLASTIC"/>
    <property type="match status" value="1"/>
</dbReference>
<feature type="site" description="Positions MEP for the nucleophilic attack" evidence="14">
    <location>
        <position position="163"/>
    </location>
</feature>
<feature type="site" description="Transition state stabilizer" evidence="14">
    <location>
        <position position="27"/>
    </location>
</feature>
<dbReference type="GO" id="GO:0008685">
    <property type="term" value="F:2-C-methyl-D-erythritol 2,4-cyclodiphosphate synthase activity"/>
    <property type="evidence" value="ECO:0007669"/>
    <property type="project" value="UniProtKB-UniRule"/>
</dbReference>
<comment type="function">
    <text evidence="14">Bifunctional enzyme that catalyzes the formation of 4-diphosphocytidyl-2-C-methyl-D-erythritol from CTP and 2-C-methyl-D-erythritol 4-phosphate (MEP) (IspD), and catalyzes the conversion of 4-diphosphocytidyl-2-C-methyl-D-erythritol 2-phosphate (CDP-ME2P) to 2-C-methyl-D-erythritol 2,4-cyclodiphosphate (ME-CPP) with a corresponding release of cytidine 5-monophosphate (CMP) (IspF).</text>
</comment>
<dbReference type="InterPro" id="IPR018294">
    <property type="entry name" value="ISPD_synthase_CS"/>
</dbReference>
<dbReference type="InterPro" id="IPR026596">
    <property type="entry name" value="IspD/F"/>
</dbReference>
<comment type="similarity">
    <text evidence="14">In the C-terminal section; belongs to the IspF family.</text>
</comment>
<dbReference type="InterPro" id="IPR003526">
    <property type="entry name" value="MECDP_synthase"/>
</dbReference>
<evidence type="ECO:0000256" key="14">
    <source>
        <dbReference type="HAMAP-Rule" id="MF_01520"/>
    </source>
</evidence>
<feature type="binding site" evidence="14">
    <location>
        <position position="385"/>
    </location>
    <ligand>
        <name>4-CDP-2-C-methyl-D-erythritol 2-phosphate</name>
        <dbReference type="ChEBI" id="CHEBI:57919"/>
    </ligand>
</feature>
<dbReference type="HAMAP" id="MF_00107">
    <property type="entry name" value="IspF"/>
    <property type="match status" value="1"/>
</dbReference>
<evidence type="ECO:0000313" key="17">
    <source>
        <dbReference type="Proteomes" id="UP000243688"/>
    </source>
</evidence>
<feature type="binding site" evidence="14">
    <location>
        <begin position="299"/>
        <end position="301"/>
    </location>
    <ligand>
        <name>4-CDP-2-C-methyl-D-erythritol 2-phosphate</name>
        <dbReference type="ChEBI" id="CHEBI:57919"/>
    </ligand>
</feature>
<proteinExistence type="inferred from homology"/>
<reference evidence="16 17" key="1">
    <citation type="submission" date="2016-12" db="EMBL/GenBank/DDBJ databases">
        <title>Candidatus Reconcilibacillus cellulovorans genome.</title>
        <authorList>
            <person name="Kolinko S."/>
            <person name="Wu Y.-W."/>
            <person name="Tachea F."/>
            <person name="Denzel E."/>
            <person name="Hiras J."/>
            <person name="Baecker N."/>
            <person name="Chan L.J."/>
            <person name="Eichorst S.A."/>
            <person name="Frey D."/>
            <person name="Adams P.D."/>
            <person name="Pray T."/>
            <person name="Tanjore D."/>
            <person name="Petzold C.J."/>
            <person name="Gladden J.M."/>
            <person name="Simmons B.A."/>
            <person name="Singer S.W."/>
        </authorList>
    </citation>
    <scope>NUCLEOTIDE SEQUENCE [LARGE SCALE GENOMIC DNA]</scope>
    <source>
        <strain evidence="16">JTherm</strain>
    </source>
</reference>
<accession>A0A2A6E2Z3</accession>
<dbReference type="Proteomes" id="UP000243688">
    <property type="component" value="Unassembled WGS sequence"/>
</dbReference>
<comment type="catalytic activity">
    <reaction evidence="1 14">
        <text>4-CDP-2-C-methyl-D-erythritol 2-phosphate = 2-C-methyl-D-erythritol 2,4-cyclic diphosphate + CMP</text>
        <dbReference type="Rhea" id="RHEA:23864"/>
        <dbReference type="ChEBI" id="CHEBI:57919"/>
        <dbReference type="ChEBI" id="CHEBI:58483"/>
        <dbReference type="ChEBI" id="CHEBI:60377"/>
        <dbReference type="EC" id="4.6.1.12"/>
    </reaction>
</comment>
<evidence type="ECO:0000256" key="2">
    <source>
        <dbReference type="ARBA" id="ARBA00001282"/>
    </source>
</evidence>
<dbReference type="HAMAP" id="MF_01520">
    <property type="entry name" value="IspDF"/>
    <property type="match status" value="1"/>
</dbReference>
<dbReference type="Pfam" id="PF02542">
    <property type="entry name" value="YgbB"/>
    <property type="match status" value="1"/>
</dbReference>
<evidence type="ECO:0000256" key="5">
    <source>
        <dbReference type="ARBA" id="ARBA00004787"/>
    </source>
</evidence>
<evidence type="ECO:0000313" key="16">
    <source>
        <dbReference type="EMBL" id="PDO11292.1"/>
    </source>
</evidence>
<evidence type="ECO:0000256" key="8">
    <source>
        <dbReference type="ARBA" id="ARBA00022679"/>
    </source>
</evidence>
<dbReference type="GO" id="GO:0019288">
    <property type="term" value="P:isopentenyl diphosphate biosynthetic process, methylerythritol 4-phosphate pathway"/>
    <property type="evidence" value="ECO:0007669"/>
    <property type="project" value="UniProtKB-UniRule"/>
</dbReference>
<evidence type="ECO:0000256" key="1">
    <source>
        <dbReference type="ARBA" id="ARBA00000200"/>
    </source>
</evidence>
<dbReference type="PANTHER" id="PTHR43181">
    <property type="entry name" value="2-C-METHYL-D-ERYTHRITOL 2,4-CYCLODIPHOSPHATE SYNTHASE, CHLOROPLASTIC"/>
    <property type="match status" value="1"/>
</dbReference>
<keyword evidence="12 14" id="KW-0456">Lyase</keyword>
<feature type="binding site" evidence="14">
    <location>
        <begin position="277"/>
        <end position="278"/>
    </location>
    <ligand>
        <name>4-CDP-2-C-methyl-D-erythritol 2-phosphate</name>
        <dbReference type="ChEBI" id="CHEBI:57919"/>
    </ligand>
</feature>
<dbReference type="InterPro" id="IPR020555">
    <property type="entry name" value="MECDP_synthase_CS"/>
</dbReference>
<feature type="binding site" evidence="14">
    <location>
        <begin position="304"/>
        <end position="308"/>
    </location>
    <ligand>
        <name>4-CDP-2-C-methyl-D-erythritol 2-phosphate</name>
        <dbReference type="ChEBI" id="CHEBI:57919"/>
    </ligand>
</feature>
<feature type="binding site" evidence="14">
    <location>
        <position position="253"/>
    </location>
    <ligand>
        <name>a divalent metal cation</name>
        <dbReference type="ChEBI" id="CHEBI:60240"/>
    </ligand>
</feature>
<dbReference type="AlphaFoldDB" id="A0A2A6E2Z3"/>
<feature type="region of interest" description="2-C-methyl-D-erythritol 2,4-cyclodiphosphate synthase" evidence="14">
    <location>
        <begin position="245"/>
        <end position="402"/>
    </location>
</feature>
<dbReference type="GO" id="GO:0016114">
    <property type="term" value="P:terpenoid biosynthetic process"/>
    <property type="evidence" value="ECO:0007669"/>
    <property type="project" value="InterPro"/>
</dbReference>
<feature type="site" description="Transition state stabilizer" evidence="14">
    <location>
        <position position="376"/>
    </location>
</feature>
<keyword evidence="11 14" id="KW-0414">Isoprene biosynthesis</keyword>
<sequence>MAGRREGFHALIVAAGSGTRMKTAERKQFLLLCGKPVVVYALERFDSMPETLSIVLVVAPGDEERARKIAEQYGIAKLRAVVAGGQTRQQSVSAGLRALIESGAGGEDYVLVHDGVRPFFGTEDALRCLRAAQTAGAAVLAVPVKDTVKQVDENMRIVQTPDRRSLWAAQTPQAFRVADLLRAHEEAERLGFLGTDDAELAERAGVPVAVVEGRYDNIKITTPEDWCLAERLAGGAVADALDRFRVGFGFDVHPLAEGRPCVIGGVRLPHSKGPVGHSDADVLLHAVCDAVLGALGLGDIGKHFPDTDPAYCGADSLELLRRCRAFAEERGYRVGNVDATLLAERPKIAPHVPSMVQRIADALGTEPARVNIKATTTERLGFVGREEGIAAQAVVMLVRSVV</sequence>
<evidence type="ECO:0000256" key="9">
    <source>
        <dbReference type="ARBA" id="ARBA00022695"/>
    </source>
</evidence>
<dbReference type="PROSITE" id="PS01295">
    <property type="entry name" value="ISPD"/>
    <property type="match status" value="1"/>
</dbReference>
<dbReference type="EC" id="2.7.7.60" evidence="14"/>
<dbReference type="FunFam" id="3.30.1330.50:FF:000001">
    <property type="entry name" value="2-C-methyl-D-erythritol 2,4-cyclodiphosphate synthase"/>
    <property type="match status" value="1"/>
</dbReference>
<dbReference type="CDD" id="cd02516">
    <property type="entry name" value="CDP-ME_synthetase"/>
    <property type="match status" value="1"/>
</dbReference>
<comment type="similarity">
    <text evidence="14">In the N-terminal section; belongs to the IspD/TarI cytidylyltransferase family. IspD subfamily.</text>
</comment>
<dbReference type="SUPFAM" id="SSF53448">
    <property type="entry name" value="Nucleotide-diphospho-sugar transferases"/>
    <property type="match status" value="1"/>
</dbReference>
<dbReference type="HAMAP" id="MF_00108">
    <property type="entry name" value="IspD"/>
    <property type="match status" value="1"/>
</dbReference>
<keyword evidence="8 14" id="KW-0808">Transferase</keyword>
<dbReference type="EMBL" id="MOXJ01000003">
    <property type="protein sequence ID" value="PDO11292.1"/>
    <property type="molecule type" value="Genomic_DNA"/>
</dbReference>
<dbReference type="InterPro" id="IPR036571">
    <property type="entry name" value="MECDP_synthase_sf"/>
</dbReference>
<keyword evidence="10 14" id="KW-0479">Metal-binding</keyword>
<feature type="binding site" evidence="14">
    <location>
        <position position="285"/>
    </location>
    <ligand>
        <name>a divalent metal cation</name>
        <dbReference type="ChEBI" id="CHEBI:60240"/>
    </ligand>
</feature>
<evidence type="ECO:0000256" key="4">
    <source>
        <dbReference type="ARBA" id="ARBA00004709"/>
    </source>
</evidence>
<dbReference type="EC" id="4.6.1.12" evidence="14"/>
<comment type="caution">
    <text evidence="16">The sequence shown here is derived from an EMBL/GenBank/DDBJ whole genome shotgun (WGS) entry which is preliminary data.</text>
</comment>
<dbReference type="NCBIfam" id="TIGR00453">
    <property type="entry name" value="ispD"/>
    <property type="match status" value="1"/>
</dbReference>
<evidence type="ECO:0000256" key="13">
    <source>
        <dbReference type="ARBA" id="ARBA00023268"/>
    </source>
</evidence>
<evidence type="ECO:0000256" key="7">
    <source>
        <dbReference type="ARBA" id="ARBA00009789"/>
    </source>
</evidence>
<gene>
    <name evidence="14" type="primary">ispDF</name>
    <name evidence="16" type="ORF">BLM47_02120</name>
</gene>
<evidence type="ECO:0000256" key="10">
    <source>
        <dbReference type="ARBA" id="ARBA00022723"/>
    </source>
</evidence>
<dbReference type="InterPro" id="IPR034683">
    <property type="entry name" value="IspD/TarI"/>
</dbReference>
<feature type="site" description="Transition state stabilizer" evidence="14">
    <location>
        <position position="277"/>
    </location>
</feature>
<feature type="binding site" evidence="14">
    <location>
        <position position="251"/>
    </location>
    <ligand>
        <name>a divalent metal cation</name>
        <dbReference type="ChEBI" id="CHEBI:60240"/>
    </ligand>
</feature>
<comment type="pathway">
    <text evidence="4 14">Isoprenoid biosynthesis; isopentenyl diphosphate biosynthesis via DXP pathway; isopentenyl diphosphate from 1-deoxy-D-xylulose 5-phosphate: step 4/6.</text>
</comment>
<protein>
    <recommendedName>
        <fullName evidence="14">Bifunctional enzyme IspD/IspF</fullName>
    </recommendedName>
    <domain>
        <recommendedName>
            <fullName evidence="14">2-C-methyl-D-erythritol 4-phosphate cytidylyltransferase</fullName>
            <ecNumber evidence="14">2.7.7.60</ecNumber>
        </recommendedName>
        <alternativeName>
            <fullName evidence="14">4-diphosphocytidyl-2C-methyl-D-erythritol synthase</fullName>
        </alternativeName>
        <alternativeName>
            <fullName evidence="14">MEP cytidylyltransferase</fullName>
            <shortName evidence="14">MCT</shortName>
        </alternativeName>
    </domain>
    <domain>
        <recommendedName>
            <fullName evidence="14">2-C-methyl-D-erythritol 2,4-cyclodiphosphate synthase</fullName>
            <shortName evidence="14">MECDP-synthase</shortName>
            <shortName evidence="14">MECPP-synthase</shortName>
            <shortName evidence="14">MECPS</shortName>
            <ecNumber evidence="14">4.6.1.12</ecNumber>
        </recommendedName>
    </domain>
</protein>
<comment type="catalytic activity">
    <reaction evidence="2 14">
        <text>2-C-methyl-D-erythritol 4-phosphate + CTP + H(+) = 4-CDP-2-C-methyl-D-erythritol + diphosphate</text>
        <dbReference type="Rhea" id="RHEA:13429"/>
        <dbReference type="ChEBI" id="CHEBI:15378"/>
        <dbReference type="ChEBI" id="CHEBI:33019"/>
        <dbReference type="ChEBI" id="CHEBI:37563"/>
        <dbReference type="ChEBI" id="CHEBI:57823"/>
        <dbReference type="ChEBI" id="CHEBI:58262"/>
        <dbReference type="EC" id="2.7.7.60"/>
    </reaction>
</comment>
<dbReference type="FunFam" id="3.90.550.10:FF:000003">
    <property type="entry name" value="2-C-methyl-D-erythritol 4-phosphate cytidylyltransferase"/>
    <property type="match status" value="1"/>
</dbReference>
<comment type="similarity">
    <text evidence="6">Belongs to the IspF family.</text>
</comment>